<dbReference type="Pfam" id="PF00990">
    <property type="entry name" value="GGDEF"/>
    <property type="match status" value="1"/>
</dbReference>
<dbReference type="SMART" id="SM00267">
    <property type="entry name" value="GGDEF"/>
    <property type="match status" value="1"/>
</dbReference>
<dbReference type="SUPFAM" id="SSF55073">
    <property type="entry name" value="Nucleotide cyclase"/>
    <property type="match status" value="1"/>
</dbReference>
<dbReference type="NCBIfam" id="TIGR00254">
    <property type="entry name" value="GGDEF"/>
    <property type="match status" value="1"/>
</dbReference>
<dbReference type="CDD" id="cd01949">
    <property type="entry name" value="GGDEF"/>
    <property type="match status" value="1"/>
</dbReference>
<dbReference type="InterPro" id="IPR000160">
    <property type="entry name" value="GGDEF_dom"/>
</dbReference>
<dbReference type="PROSITE" id="PS50887">
    <property type="entry name" value="GGDEF"/>
    <property type="match status" value="1"/>
</dbReference>
<reference evidence="2 3" key="1">
    <citation type="submission" date="2017-02" db="EMBL/GenBank/DDBJ databases">
        <title>Arcobacter lacus sp. nov., a new species isolated from reclaimed water.</title>
        <authorList>
            <person name="Figueras M.J."/>
            <person name="Perez-Cataluna A."/>
            <person name="Salas-Masso N."/>
        </authorList>
    </citation>
    <scope>NUCLEOTIDE SEQUENCE [LARGE SCALE GENOMIC DNA]</scope>
    <source>
        <strain evidence="2 3">RW43-9</strain>
    </source>
</reference>
<protein>
    <submittedName>
        <fullName evidence="2">GGDEF domain-containing protein</fullName>
    </submittedName>
</protein>
<dbReference type="RefSeq" id="WP_108528246.1">
    <property type="nucleotide sequence ID" value="NZ_MUXF01000019.1"/>
</dbReference>
<dbReference type="Gene3D" id="3.30.70.270">
    <property type="match status" value="1"/>
</dbReference>
<dbReference type="PANTHER" id="PTHR46663:SF2">
    <property type="entry name" value="GGDEF DOMAIN-CONTAINING PROTEIN"/>
    <property type="match status" value="1"/>
</dbReference>
<dbReference type="EMBL" id="MUXF01000019">
    <property type="protein sequence ID" value="PUE64542.1"/>
    <property type="molecule type" value="Genomic_DNA"/>
</dbReference>
<accession>A0ABX5JGB0</accession>
<organism evidence="2 3">
    <name type="scientific">Arcobacter lacus</name>
    <dbReference type="NCBI Taxonomy" id="1912876"/>
    <lineage>
        <taxon>Bacteria</taxon>
        <taxon>Pseudomonadati</taxon>
        <taxon>Campylobacterota</taxon>
        <taxon>Epsilonproteobacteria</taxon>
        <taxon>Campylobacterales</taxon>
        <taxon>Arcobacteraceae</taxon>
        <taxon>Arcobacter</taxon>
    </lineage>
</organism>
<dbReference type="InterPro" id="IPR052163">
    <property type="entry name" value="DGC-Regulatory_Protein"/>
</dbReference>
<name>A0ABX5JGB0_9BACT</name>
<sequence>MKQFYEKILTKDQELKLLNLNDFSLNIFNYLNANYHIHFLKIYIKKQDNIQNLFDNSQKEQDYLFHTLKFRQSSEYEVIFSLLFKTEKELETAKTELNLIKFVLEIFSQSLFNKYLEKVIKDISIIDNLTGNYNRYYLHHYIEPLFSLSKRKQEKIAFLRIGIDHFKAVIDEFNYKIGDKVIKALSKIIKSSIRDSDTVVRMTNDGHLIILPNIANSDNAILVANKLIDKFSKEKIIVNEDTKQTLMKTICVGITIYPDDGTDIDTIIKKSDIALYEAKNIGRGKIFLFSEEETNKIEFF</sequence>
<dbReference type="InterPro" id="IPR029787">
    <property type="entry name" value="Nucleotide_cyclase"/>
</dbReference>
<evidence type="ECO:0000313" key="3">
    <source>
        <dbReference type="Proteomes" id="UP000251311"/>
    </source>
</evidence>
<feature type="domain" description="GGDEF" evidence="1">
    <location>
        <begin position="154"/>
        <end position="291"/>
    </location>
</feature>
<keyword evidence="3" id="KW-1185">Reference proteome</keyword>
<dbReference type="Proteomes" id="UP000251311">
    <property type="component" value="Unassembled WGS sequence"/>
</dbReference>
<proteinExistence type="predicted"/>
<comment type="caution">
    <text evidence="2">The sequence shown here is derived from an EMBL/GenBank/DDBJ whole genome shotgun (WGS) entry which is preliminary data.</text>
</comment>
<evidence type="ECO:0000313" key="2">
    <source>
        <dbReference type="EMBL" id="PUE64542.1"/>
    </source>
</evidence>
<evidence type="ECO:0000259" key="1">
    <source>
        <dbReference type="PROSITE" id="PS50887"/>
    </source>
</evidence>
<dbReference type="InterPro" id="IPR043128">
    <property type="entry name" value="Rev_trsase/Diguanyl_cyclase"/>
</dbReference>
<gene>
    <name evidence="2" type="ORF">B0175_08960</name>
</gene>
<dbReference type="PANTHER" id="PTHR46663">
    <property type="entry name" value="DIGUANYLATE CYCLASE DGCT-RELATED"/>
    <property type="match status" value="1"/>
</dbReference>